<sequence>MGIVRRFSFDGLRTRIGRVLETGSGEIGRTPPSDEYLNYRAELRDGWFRLVHEGGDAATVLERTHLPGANPHTVDITLSDSGRSLIAEVRDERDGVIAEMRHVWEHSR</sequence>
<dbReference type="RefSeq" id="WP_008383151.1">
    <property type="nucleotide sequence ID" value="NZ_AOIV01000003.1"/>
</dbReference>
<dbReference type="InParanoid" id="M0DHG0"/>
<organism evidence="1 2">
    <name type="scientific">Halogeometricum pallidum JCM 14848</name>
    <dbReference type="NCBI Taxonomy" id="1227487"/>
    <lineage>
        <taxon>Archaea</taxon>
        <taxon>Methanobacteriati</taxon>
        <taxon>Methanobacteriota</taxon>
        <taxon>Stenosarchaea group</taxon>
        <taxon>Halobacteria</taxon>
        <taxon>Halobacteriales</taxon>
        <taxon>Haloferacaceae</taxon>
        <taxon>Halogeometricum</taxon>
    </lineage>
</organism>
<keyword evidence="2" id="KW-1185">Reference proteome</keyword>
<proteinExistence type="predicted"/>
<gene>
    <name evidence="1" type="ORF">C474_01207</name>
</gene>
<accession>M0DHG0</accession>
<evidence type="ECO:0000313" key="1">
    <source>
        <dbReference type="EMBL" id="ELZ34936.1"/>
    </source>
</evidence>
<reference evidence="1 2" key="1">
    <citation type="journal article" date="2014" name="PLoS Genet.">
        <title>Phylogenetically driven sequencing of extremely halophilic archaea reveals strategies for static and dynamic osmo-response.</title>
        <authorList>
            <person name="Becker E.A."/>
            <person name="Seitzer P.M."/>
            <person name="Tritt A."/>
            <person name="Larsen D."/>
            <person name="Krusor M."/>
            <person name="Yao A.I."/>
            <person name="Wu D."/>
            <person name="Madern D."/>
            <person name="Eisen J.A."/>
            <person name="Darling A.E."/>
            <person name="Facciotti M.T."/>
        </authorList>
    </citation>
    <scope>NUCLEOTIDE SEQUENCE [LARGE SCALE GENOMIC DNA]</scope>
    <source>
        <strain evidence="1 2">JCM 14848</strain>
    </source>
</reference>
<protein>
    <submittedName>
        <fullName evidence="1">Uncharacterized protein</fullName>
    </submittedName>
</protein>
<evidence type="ECO:0000313" key="2">
    <source>
        <dbReference type="Proteomes" id="UP000011513"/>
    </source>
</evidence>
<dbReference type="Proteomes" id="UP000011513">
    <property type="component" value="Unassembled WGS sequence"/>
</dbReference>
<comment type="caution">
    <text evidence="1">The sequence shown here is derived from an EMBL/GenBank/DDBJ whole genome shotgun (WGS) entry which is preliminary data.</text>
</comment>
<dbReference type="EMBL" id="AOIV01000003">
    <property type="protein sequence ID" value="ELZ34936.1"/>
    <property type="molecule type" value="Genomic_DNA"/>
</dbReference>
<name>M0DHG0_HALPD</name>
<dbReference type="AlphaFoldDB" id="M0DHG0"/>